<dbReference type="InterPro" id="IPR029062">
    <property type="entry name" value="Class_I_gatase-like"/>
</dbReference>
<dbReference type="EMBL" id="JASHIF010000002">
    <property type="protein sequence ID" value="MDI9858107.1"/>
    <property type="molecule type" value="Genomic_DNA"/>
</dbReference>
<dbReference type="PANTHER" id="PTHR43130">
    <property type="entry name" value="ARAC-FAMILY TRANSCRIPTIONAL REGULATOR"/>
    <property type="match status" value="1"/>
</dbReference>
<evidence type="ECO:0000256" key="2">
    <source>
        <dbReference type="ARBA" id="ARBA00023125"/>
    </source>
</evidence>
<keyword evidence="6" id="KW-1185">Reference proteome</keyword>
<dbReference type="RefSeq" id="WP_283343366.1">
    <property type="nucleotide sequence ID" value="NZ_JASHIF010000002.1"/>
</dbReference>
<dbReference type="InterPro" id="IPR002818">
    <property type="entry name" value="DJ-1/PfpI"/>
</dbReference>
<evidence type="ECO:0000259" key="4">
    <source>
        <dbReference type="PROSITE" id="PS01124"/>
    </source>
</evidence>
<feature type="domain" description="HTH araC/xylS-type" evidence="4">
    <location>
        <begin position="220"/>
        <end position="318"/>
    </location>
</feature>
<dbReference type="SUPFAM" id="SSF52317">
    <property type="entry name" value="Class I glutamine amidotransferase-like"/>
    <property type="match status" value="1"/>
</dbReference>
<evidence type="ECO:0000313" key="6">
    <source>
        <dbReference type="Proteomes" id="UP001236507"/>
    </source>
</evidence>
<dbReference type="Proteomes" id="UP001236507">
    <property type="component" value="Unassembled WGS sequence"/>
</dbReference>
<reference evidence="5 6" key="1">
    <citation type="submission" date="2023-05" db="EMBL/GenBank/DDBJ databases">
        <title>Novel species of genus Flectobacillus isolated from stream in China.</title>
        <authorList>
            <person name="Lu H."/>
        </authorList>
    </citation>
    <scope>NUCLEOTIDE SEQUENCE [LARGE SCALE GENOMIC DNA]</scope>
    <source>
        <strain evidence="5 6">KCTC 42575</strain>
    </source>
</reference>
<dbReference type="InterPro" id="IPR009057">
    <property type="entry name" value="Homeodomain-like_sf"/>
</dbReference>
<dbReference type="SMART" id="SM00342">
    <property type="entry name" value="HTH_ARAC"/>
    <property type="match status" value="1"/>
</dbReference>
<keyword evidence="1" id="KW-0805">Transcription regulation</keyword>
<dbReference type="Pfam" id="PF12833">
    <property type="entry name" value="HTH_18"/>
    <property type="match status" value="1"/>
</dbReference>
<dbReference type="SUPFAM" id="SSF46689">
    <property type="entry name" value="Homeodomain-like"/>
    <property type="match status" value="2"/>
</dbReference>
<comment type="caution">
    <text evidence="5">The sequence shown here is derived from an EMBL/GenBank/DDBJ whole genome shotgun (WGS) entry which is preliminary data.</text>
</comment>
<dbReference type="InterPro" id="IPR052158">
    <property type="entry name" value="INH-QAR"/>
</dbReference>
<gene>
    <name evidence="5" type="ORF">QM524_02685</name>
</gene>
<dbReference type="InterPro" id="IPR018060">
    <property type="entry name" value="HTH_AraC"/>
</dbReference>
<protein>
    <submittedName>
        <fullName evidence="5">Helix-turn-helix domain-containing protein</fullName>
    </submittedName>
</protein>
<dbReference type="PROSITE" id="PS01124">
    <property type="entry name" value="HTH_ARAC_FAMILY_2"/>
    <property type="match status" value="1"/>
</dbReference>
<dbReference type="Gene3D" id="1.10.10.60">
    <property type="entry name" value="Homeodomain-like"/>
    <property type="match status" value="2"/>
</dbReference>
<dbReference type="Pfam" id="PF01965">
    <property type="entry name" value="DJ-1_PfpI"/>
    <property type="match status" value="1"/>
</dbReference>
<name>A0ABT6Y3F4_9BACT</name>
<dbReference type="Gene3D" id="3.40.50.880">
    <property type="match status" value="1"/>
</dbReference>
<keyword evidence="3" id="KW-0804">Transcription</keyword>
<evidence type="ECO:0000256" key="1">
    <source>
        <dbReference type="ARBA" id="ARBA00023015"/>
    </source>
</evidence>
<sequence>MKKVAILVPETAVIEAVADPRYLLLAVNQFLSQAGQPPLFEVQLVGQSKEVRVANGVFSIHTDALIEDAQKPDLIIIPALSGNLQDAISLNQSFLPWIRQQYEQGTEVASLCLGAFLLASTGLLNGKSCSTHWLFANDFRTMFPEVTLMDNRIITEQNGLYSSGGANSYWNLLLHLVEKYSSRELAVLASKFFVLDINRKSQSSFSIFHGQKMHDDTVIKSVQEFIEEHFEKRITIEELAAQHNLGRRTFERRFKKATNNSVIEYVQRVRIEAAKKALESGQKTITEVIFDVGYSDTKAFRDVFKKITGLSPTDYKQRYEKIGIE</sequence>
<dbReference type="InterPro" id="IPR018062">
    <property type="entry name" value="HTH_AraC-typ_CS"/>
</dbReference>
<organism evidence="5 6">
    <name type="scientific">Flectobacillus roseus</name>
    <dbReference type="NCBI Taxonomy" id="502259"/>
    <lineage>
        <taxon>Bacteria</taxon>
        <taxon>Pseudomonadati</taxon>
        <taxon>Bacteroidota</taxon>
        <taxon>Cytophagia</taxon>
        <taxon>Cytophagales</taxon>
        <taxon>Flectobacillaceae</taxon>
        <taxon>Flectobacillus</taxon>
    </lineage>
</organism>
<dbReference type="PANTHER" id="PTHR43130:SF11">
    <property type="entry name" value="TRANSCRIPTIONAL REGULATORY PROTEIN"/>
    <property type="match status" value="1"/>
</dbReference>
<accession>A0ABT6Y3F4</accession>
<evidence type="ECO:0000313" key="5">
    <source>
        <dbReference type="EMBL" id="MDI9858107.1"/>
    </source>
</evidence>
<dbReference type="CDD" id="cd03138">
    <property type="entry name" value="GATase1_AraC_2"/>
    <property type="match status" value="1"/>
</dbReference>
<evidence type="ECO:0000256" key="3">
    <source>
        <dbReference type="ARBA" id="ARBA00023163"/>
    </source>
</evidence>
<keyword evidence="2" id="KW-0238">DNA-binding</keyword>
<dbReference type="PROSITE" id="PS00041">
    <property type="entry name" value="HTH_ARAC_FAMILY_1"/>
    <property type="match status" value="1"/>
</dbReference>
<proteinExistence type="predicted"/>